<comment type="caution">
    <text evidence="2">The sequence shown here is derived from an EMBL/GenBank/DDBJ whole genome shotgun (WGS) entry which is preliminary data.</text>
</comment>
<gene>
    <name evidence="2" type="ORF">CAMP_LOCUS13325</name>
</gene>
<reference evidence="2" key="1">
    <citation type="submission" date="2022-11" db="EMBL/GenBank/DDBJ databases">
        <authorList>
            <person name="Kikuchi T."/>
        </authorList>
    </citation>
    <scope>NUCLEOTIDE SEQUENCE</scope>
    <source>
        <strain evidence="2">PS1010</strain>
    </source>
</reference>
<dbReference type="PANTHER" id="PTHR46000">
    <property type="entry name" value="SEVEN TM RECEPTOR-RELATED"/>
    <property type="match status" value="1"/>
</dbReference>
<evidence type="ECO:0000313" key="3">
    <source>
        <dbReference type="Proteomes" id="UP001152747"/>
    </source>
</evidence>
<dbReference type="PANTHER" id="PTHR46000:SF6">
    <property type="entry name" value="SEVEN TM RECEPTOR"/>
    <property type="match status" value="1"/>
</dbReference>
<dbReference type="Pfam" id="PF10326">
    <property type="entry name" value="7TM_GPCR_Str"/>
    <property type="match status" value="1"/>
</dbReference>
<dbReference type="Proteomes" id="UP001152747">
    <property type="component" value="Unassembled WGS sequence"/>
</dbReference>
<dbReference type="AlphaFoldDB" id="A0A9P1IWI4"/>
<feature type="transmembrane region" description="Helical" evidence="1">
    <location>
        <begin position="40"/>
        <end position="64"/>
    </location>
</feature>
<feature type="transmembrane region" description="Helical" evidence="1">
    <location>
        <begin position="84"/>
        <end position="101"/>
    </location>
</feature>
<feature type="transmembrane region" description="Helical" evidence="1">
    <location>
        <begin position="194"/>
        <end position="214"/>
    </location>
</feature>
<evidence type="ECO:0000256" key="1">
    <source>
        <dbReference type="SAM" id="Phobius"/>
    </source>
</evidence>
<organism evidence="2 3">
    <name type="scientific">Caenorhabditis angaria</name>
    <dbReference type="NCBI Taxonomy" id="860376"/>
    <lineage>
        <taxon>Eukaryota</taxon>
        <taxon>Metazoa</taxon>
        <taxon>Ecdysozoa</taxon>
        <taxon>Nematoda</taxon>
        <taxon>Chromadorea</taxon>
        <taxon>Rhabditida</taxon>
        <taxon>Rhabditina</taxon>
        <taxon>Rhabditomorpha</taxon>
        <taxon>Rhabditoidea</taxon>
        <taxon>Rhabditidae</taxon>
        <taxon>Peloderinae</taxon>
        <taxon>Caenorhabditis</taxon>
    </lineage>
</organism>
<sequence length="268" mass="31103">MGIVFTFLDLVIQPTMYSYHAGFTYFSETFSHKKIFSKNIQYLICSSYSAMHCSTMAFIAVQFLFRYWALISSEKLRWFDGYRLYIWVGYSILMGVLWDIAASSTVANDEFGIDYFRDKLSEVYASNIDDLPVYTVVAYENEKLRINALICTVCLLSLLFIQYAIVIFCAIRMKMVIKENLPKFSKSQRKLQKQFYIALMIQISAPSLIIHFPILPLFLLPFFNFQSVDLETSFLISTFSAYPLIDTLIILLVIGEYKEAIRNMLIVP</sequence>
<evidence type="ECO:0008006" key="4">
    <source>
        <dbReference type="Google" id="ProtNLM"/>
    </source>
</evidence>
<dbReference type="EMBL" id="CANHGI010000005">
    <property type="protein sequence ID" value="CAI5450688.1"/>
    <property type="molecule type" value="Genomic_DNA"/>
</dbReference>
<keyword evidence="1" id="KW-0472">Membrane</keyword>
<keyword evidence="1" id="KW-1133">Transmembrane helix</keyword>
<accession>A0A9P1IWI4</accession>
<proteinExistence type="predicted"/>
<feature type="transmembrane region" description="Helical" evidence="1">
    <location>
        <begin position="146"/>
        <end position="173"/>
    </location>
</feature>
<keyword evidence="1" id="KW-0812">Transmembrane</keyword>
<protein>
    <recommendedName>
        <fullName evidence="4">Seven TM Receptor</fullName>
    </recommendedName>
</protein>
<dbReference type="SUPFAM" id="SSF81321">
    <property type="entry name" value="Family A G protein-coupled receptor-like"/>
    <property type="match status" value="1"/>
</dbReference>
<feature type="transmembrane region" description="Helical" evidence="1">
    <location>
        <begin position="234"/>
        <end position="254"/>
    </location>
</feature>
<evidence type="ECO:0000313" key="2">
    <source>
        <dbReference type="EMBL" id="CAI5450688.1"/>
    </source>
</evidence>
<name>A0A9P1IWI4_9PELO</name>
<dbReference type="InterPro" id="IPR019428">
    <property type="entry name" value="7TM_GPCR_serpentine_rcpt_Str"/>
</dbReference>
<keyword evidence="3" id="KW-1185">Reference proteome</keyword>